<evidence type="ECO:0000313" key="2">
    <source>
        <dbReference type="EMBL" id="TCD53928.1"/>
    </source>
</evidence>
<dbReference type="EMBL" id="RXLP01000023">
    <property type="protein sequence ID" value="TCD53928.1"/>
    <property type="molecule type" value="Genomic_DNA"/>
</dbReference>
<name>A0A4R0QRD9_9BIFI</name>
<sequence length="268" mass="30264">MSDSFHSSRSTYHPSSSYGIFTKFLANIEAFWAKSHIELAQEPRGDRSGTITYTSPEHNEQEISPLFPALHIAMIGDSLTVACGTTDQKDGFAPRIAQELSSFYERDVTWATYGKLGATMRRVRYRLLPELLAAQEQSNSKLDVLYICAASNDVMAQRDPQEYVNDLRVVLDNAREIAHQIIVLGPAQFYTIPALGKHLHTVLYHHELKFIKATQELCASKNVQYIDMTQADISTVLDRFYASDNFHPNKFGYRIMGQYAAAHTQVAH</sequence>
<dbReference type="OrthoDB" id="9804395at2"/>
<dbReference type="Proteomes" id="UP000291289">
    <property type="component" value="Unassembled WGS sequence"/>
</dbReference>
<evidence type="ECO:0000259" key="1">
    <source>
        <dbReference type="Pfam" id="PF13472"/>
    </source>
</evidence>
<dbReference type="Gene3D" id="3.40.50.1110">
    <property type="entry name" value="SGNH hydrolase"/>
    <property type="match status" value="1"/>
</dbReference>
<proteinExistence type="predicted"/>
<dbReference type="GO" id="GO:0004622">
    <property type="term" value="F:phosphatidylcholine lysophospholipase activity"/>
    <property type="evidence" value="ECO:0007669"/>
    <property type="project" value="TreeGrafter"/>
</dbReference>
<keyword evidence="3" id="KW-1185">Reference proteome</keyword>
<evidence type="ECO:0000313" key="3">
    <source>
        <dbReference type="Proteomes" id="UP000291289"/>
    </source>
</evidence>
<feature type="domain" description="SGNH hydrolase-type esterase" evidence="1">
    <location>
        <begin position="75"/>
        <end position="255"/>
    </location>
</feature>
<dbReference type="PANTHER" id="PTHR30383:SF5">
    <property type="entry name" value="SGNH HYDROLASE-TYPE ESTERASE DOMAIN-CONTAINING PROTEIN"/>
    <property type="match status" value="1"/>
</dbReference>
<dbReference type="Pfam" id="PF13472">
    <property type="entry name" value="Lipase_GDSL_2"/>
    <property type="match status" value="1"/>
</dbReference>
<gene>
    <name evidence="2" type="ORF">EJ419_05685</name>
</gene>
<reference evidence="2 3" key="1">
    <citation type="submission" date="2018-12" db="EMBL/GenBank/DDBJ databases">
        <title>Alloscrdovia theropitheci sp. nov: a novel taxon from the feces of the bleeding-herat monkey (Theropithecus geleda).</title>
        <authorList>
            <person name="Modesto M."/>
        </authorList>
    </citation>
    <scope>NUCLEOTIDE SEQUENCE [LARGE SCALE GENOMIC DNA]</scope>
    <source>
        <strain evidence="2 3">GLDI4/2</strain>
    </source>
</reference>
<protein>
    <recommendedName>
        <fullName evidence="1">SGNH hydrolase-type esterase domain-containing protein</fullName>
    </recommendedName>
</protein>
<dbReference type="RefSeq" id="WP_131284515.1">
    <property type="nucleotide sequence ID" value="NZ_RXLP01000023.1"/>
</dbReference>
<dbReference type="InterPro" id="IPR036514">
    <property type="entry name" value="SGNH_hydro_sf"/>
</dbReference>
<comment type="caution">
    <text evidence="2">The sequence shown here is derived from an EMBL/GenBank/DDBJ whole genome shotgun (WGS) entry which is preliminary data.</text>
</comment>
<organism evidence="2 3">
    <name type="scientific">Alloscardovia theropitheci</name>
    <dbReference type="NCBI Taxonomy" id="2496842"/>
    <lineage>
        <taxon>Bacteria</taxon>
        <taxon>Bacillati</taxon>
        <taxon>Actinomycetota</taxon>
        <taxon>Actinomycetes</taxon>
        <taxon>Bifidobacteriales</taxon>
        <taxon>Bifidobacteriaceae</taxon>
        <taxon>Alloscardovia</taxon>
    </lineage>
</organism>
<dbReference type="InterPro" id="IPR051532">
    <property type="entry name" value="Ester_Hydrolysis_Enzymes"/>
</dbReference>
<dbReference type="SUPFAM" id="SSF52266">
    <property type="entry name" value="SGNH hydrolase"/>
    <property type="match status" value="1"/>
</dbReference>
<dbReference type="InterPro" id="IPR013830">
    <property type="entry name" value="SGNH_hydro"/>
</dbReference>
<accession>A0A4R0QRD9</accession>
<dbReference type="AlphaFoldDB" id="A0A4R0QRD9"/>
<dbReference type="PANTHER" id="PTHR30383">
    <property type="entry name" value="THIOESTERASE 1/PROTEASE 1/LYSOPHOSPHOLIPASE L1"/>
    <property type="match status" value="1"/>
</dbReference>